<accession>A0ABW8VHB1</accession>
<dbReference type="CDD" id="cd01184">
    <property type="entry name" value="INT_C_like_1"/>
    <property type="match status" value="1"/>
</dbReference>
<comment type="similarity">
    <text evidence="1">Belongs to the 'phage' integrase family.</text>
</comment>
<evidence type="ECO:0000256" key="3">
    <source>
        <dbReference type="ARBA" id="ARBA00023125"/>
    </source>
</evidence>
<evidence type="ECO:0000313" key="6">
    <source>
        <dbReference type="EMBL" id="MFL7905706.1"/>
    </source>
</evidence>
<sequence>MEAYHPKKDLRGSLHTKDKATAKRLLVSKLSELEEEFDRHRTALVQAERARSEAAEQAERERSYVASPAFRNTVAKAGSSTRWMDNVFENAEFHDLDSLDRTTAIQMIDAGLDQISYERKHEISLVAYYDDEDEPRFVIPDRLVGPVHRYILELLDAEEASLRAKRTEIEARQPDTAVSELPDGLSSLIPGWQAENKIASTTLNDARTAIRIFEEVNAALPYRKVTPEHARRFKERLLSLDRAAATKRKLWSMVRTLLNHAKENSLLEQNPFDGISFRPADDSVERQDFTATDLKKILCSLGSRTKDWWELRICLYTGARLGEVHQLTRADIRENDGVWFFDFNDEDEKRLKTKNSRRQVPIHARLLDDGILDILPESGCLFEGTKDAASKRLNRAIRDAGINERGKVVHSTRHTFKSACREAGLGEDIHDRFTGHTLGREGRKYGGHGLASLKAAIDKISFGIE</sequence>
<keyword evidence="4" id="KW-0233">DNA recombination</keyword>
<keyword evidence="2" id="KW-0229">DNA integration</keyword>
<gene>
    <name evidence="6" type="ORF">ACJ41P_31580</name>
</gene>
<feature type="domain" description="Tyr recombinase" evidence="5">
    <location>
        <begin position="284"/>
        <end position="458"/>
    </location>
</feature>
<name>A0ABW8VHB1_9PROT</name>
<dbReference type="PANTHER" id="PTHR30349:SF64">
    <property type="entry name" value="PROPHAGE INTEGRASE INTD-RELATED"/>
    <property type="match status" value="1"/>
</dbReference>
<dbReference type="InterPro" id="IPR010998">
    <property type="entry name" value="Integrase_recombinase_N"/>
</dbReference>
<dbReference type="Gene3D" id="1.10.150.130">
    <property type="match status" value="1"/>
</dbReference>
<keyword evidence="7" id="KW-1185">Reference proteome</keyword>
<comment type="caution">
    <text evidence="6">The sequence shown here is derived from an EMBL/GenBank/DDBJ whole genome shotgun (WGS) entry which is preliminary data.</text>
</comment>
<dbReference type="EMBL" id="JBJLSN010000093">
    <property type="protein sequence ID" value="MFL7905706.1"/>
    <property type="molecule type" value="Genomic_DNA"/>
</dbReference>
<evidence type="ECO:0000256" key="4">
    <source>
        <dbReference type="ARBA" id="ARBA00023172"/>
    </source>
</evidence>
<evidence type="ECO:0000256" key="1">
    <source>
        <dbReference type="ARBA" id="ARBA00008857"/>
    </source>
</evidence>
<dbReference type="SUPFAM" id="SSF56349">
    <property type="entry name" value="DNA breaking-rejoining enzymes"/>
    <property type="match status" value="1"/>
</dbReference>
<evidence type="ECO:0000256" key="2">
    <source>
        <dbReference type="ARBA" id="ARBA00022908"/>
    </source>
</evidence>
<reference evidence="6 7" key="1">
    <citation type="submission" date="2024-11" db="EMBL/GenBank/DDBJ databases">
        <title>Draft genome sequences of two bacteria associated to sugarcane roots in Colombia.</title>
        <authorList>
            <person name="Pardo-Diaz S."/>
            <person name="Masmela-Mendoza J."/>
            <person name="Delgadillo-Duran P."/>
            <person name="Bautista E.J."/>
            <person name="Rojas-Tapias D.F."/>
        </authorList>
    </citation>
    <scope>NUCLEOTIDE SEQUENCE [LARGE SCALE GENOMIC DNA]</scope>
    <source>
        <strain evidence="6 7">Ap18</strain>
    </source>
</reference>
<dbReference type="RefSeq" id="WP_407825902.1">
    <property type="nucleotide sequence ID" value="NZ_JBJLSN010000093.1"/>
</dbReference>
<dbReference type="Gene3D" id="1.10.443.10">
    <property type="entry name" value="Intergrase catalytic core"/>
    <property type="match status" value="1"/>
</dbReference>
<proteinExistence type="inferred from homology"/>
<dbReference type="InterPro" id="IPR050090">
    <property type="entry name" value="Tyrosine_recombinase_XerCD"/>
</dbReference>
<dbReference type="PROSITE" id="PS51898">
    <property type="entry name" value="TYR_RECOMBINASE"/>
    <property type="match status" value="1"/>
</dbReference>
<organism evidence="6 7">
    <name type="scientific">Azospirillum argentinense</name>
    <dbReference type="NCBI Taxonomy" id="2970906"/>
    <lineage>
        <taxon>Bacteria</taxon>
        <taxon>Pseudomonadati</taxon>
        <taxon>Pseudomonadota</taxon>
        <taxon>Alphaproteobacteria</taxon>
        <taxon>Rhodospirillales</taxon>
        <taxon>Azospirillaceae</taxon>
        <taxon>Azospirillum</taxon>
    </lineage>
</organism>
<dbReference type="PANTHER" id="PTHR30349">
    <property type="entry name" value="PHAGE INTEGRASE-RELATED"/>
    <property type="match status" value="1"/>
</dbReference>
<dbReference type="Proteomes" id="UP001628281">
    <property type="component" value="Unassembled WGS sequence"/>
</dbReference>
<dbReference type="InterPro" id="IPR002104">
    <property type="entry name" value="Integrase_catalytic"/>
</dbReference>
<dbReference type="InterPro" id="IPR013762">
    <property type="entry name" value="Integrase-like_cat_sf"/>
</dbReference>
<keyword evidence="3" id="KW-0238">DNA-binding</keyword>
<evidence type="ECO:0000259" key="5">
    <source>
        <dbReference type="PROSITE" id="PS51898"/>
    </source>
</evidence>
<evidence type="ECO:0000313" key="7">
    <source>
        <dbReference type="Proteomes" id="UP001628281"/>
    </source>
</evidence>
<protein>
    <recommendedName>
        <fullName evidence="5">Tyr recombinase domain-containing protein</fullName>
    </recommendedName>
</protein>
<dbReference type="InterPro" id="IPR011010">
    <property type="entry name" value="DNA_brk_join_enz"/>
</dbReference>